<evidence type="ECO:0000313" key="2">
    <source>
        <dbReference type="Ensembl" id="ENSCUSP00005024810.1"/>
    </source>
</evidence>
<dbReference type="Ensembl" id="ENSCUST00005025686.1">
    <property type="protein sequence ID" value="ENSCUSP00005024810.1"/>
    <property type="gene ID" value="ENSCUSG00005015460.1"/>
</dbReference>
<organism evidence="2 3">
    <name type="scientific">Catharus ustulatus</name>
    <name type="common">Russet-backed thrush</name>
    <name type="synonym">Hylocichla ustulatus</name>
    <dbReference type="NCBI Taxonomy" id="91951"/>
    <lineage>
        <taxon>Eukaryota</taxon>
        <taxon>Metazoa</taxon>
        <taxon>Chordata</taxon>
        <taxon>Craniata</taxon>
        <taxon>Vertebrata</taxon>
        <taxon>Euteleostomi</taxon>
        <taxon>Archelosauria</taxon>
        <taxon>Archosauria</taxon>
        <taxon>Dinosauria</taxon>
        <taxon>Saurischia</taxon>
        <taxon>Theropoda</taxon>
        <taxon>Coelurosauria</taxon>
        <taxon>Aves</taxon>
        <taxon>Neognathae</taxon>
        <taxon>Neoaves</taxon>
        <taxon>Telluraves</taxon>
        <taxon>Australaves</taxon>
        <taxon>Passeriformes</taxon>
        <taxon>Turdidae</taxon>
        <taxon>Catharus</taxon>
    </lineage>
</organism>
<name>A0A8C3Y8A0_CATUS</name>
<keyword evidence="3" id="KW-1185">Reference proteome</keyword>
<evidence type="ECO:0000313" key="3">
    <source>
        <dbReference type="Proteomes" id="UP000694563"/>
    </source>
</evidence>
<reference evidence="2" key="1">
    <citation type="submission" date="2020-10" db="EMBL/GenBank/DDBJ databases">
        <title>Catharus ustulatus (Swainson's thrush) genome, bCatUst1, primary haplotype v2.</title>
        <authorList>
            <person name="Delmore K."/>
            <person name="Vafadar M."/>
            <person name="Formenti G."/>
            <person name="Chow W."/>
            <person name="Pelan S."/>
            <person name="Howe K."/>
            <person name="Rhie A."/>
            <person name="Mountcastle J."/>
            <person name="Haase B."/>
            <person name="Fedrigo O."/>
            <person name="Jarvis E.D."/>
        </authorList>
    </citation>
    <scope>NUCLEOTIDE SEQUENCE [LARGE SCALE GENOMIC DNA]</scope>
</reference>
<feature type="coiled-coil region" evidence="1">
    <location>
        <begin position="83"/>
        <end position="124"/>
    </location>
</feature>
<dbReference type="Proteomes" id="UP000694563">
    <property type="component" value="Chromosome 4"/>
</dbReference>
<proteinExistence type="predicted"/>
<sequence>MSENHSTEDKAAFYALLAKYNSKPSKGGEEWAHDNWFNFENVMDRINSLQHDTKLKLGRNKTILCSVLGACLTAAVETRLKQKSQEQTAIDSLQNLVEILQKQLNEERSENHILKDEIRSLKSALNREHICTMKHNDSPQETEEKEIVHINQIYPQKELTFMKNCGEYCCPRLRPVIKTPYNNLSHDDTDPPMPSKLTLYTATELAKLKKEYRRLPHESETEYVFRVSLSGGDYIQLSEQETCGYWGHGVFLTTGDKRYPWSLTQRAAYWAGGLSPLERGDPIALTGTSDQLLENIQKAACLQMIHERKLMIGSESPMQLPVTSGFMTPLIRGLPESLKPTAILLQKIIAAISRVERLEMFLSNTSEPLMWTWSEVADELRNYSRKYGPVKFPEEKLEKIKGVRLFSPSHTTSEKVKQLSSRQYW</sequence>
<keyword evidence="1" id="KW-0175">Coiled coil</keyword>
<evidence type="ECO:0000256" key="1">
    <source>
        <dbReference type="SAM" id="Coils"/>
    </source>
</evidence>
<accession>A0A8C3Y8A0</accession>
<reference evidence="2" key="2">
    <citation type="submission" date="2025-08" db="UniProtKB">
        <authorList>
            <consortium name="Ensembl"/>
        </authorList>
    </citation>
    <scope>IDENTIFICATION</scope>
</reference>
<reference evidence="2" key="3">
    <citation type="submission" date="2025-09" db="UniProtKB">
        <authorList>
            <consortium name="Ensembl"/>
        </authorList>
    </citation>
    <scope>IDENTIFICATION</scope>
</reference>
<dbReference type="AlphaFoldDB" id="A0A8C3Y8A0"/>
<protein>
    <submittedName>
        <fullName evidence="2">Uncharacterized protein</fullName>
    </submittedName>
</protein>